<keyword evidence="4" id="KW-1185">Reference proteome</keyword>
<sequence>MSRVPALWWGSPELAPRYRAEVLHGADRARAAHARSPRAERDWRVSRVLLAQARAAWQDEPPPALSLSHSHGHAVVGAAPAGWRIGVDLERIRPRRVDELARWCCGPDEQAVLAGMRDERRRLQAFYALWTLKEAFIKAANLDFPADMRSVGLAWDAPETALAHARLRAPGPGWRAWSARVDDAWAVSAVWWTGDAAEGQAIPALWAARGIVAPEVFNAGRWC</sequence>
<dbReference type="InterPro" id="IPR008278">
    <property type="entry name" value="4-PPantetheinyl_Trfase_dom"/>
</dbReference>
<dbReference type="Pfam" id="PF01648">
    <property type="entry name" value="ACPS"/>
    <property type="match status" value="1"/>
</dbReference>
<dbReference type="Gene3D" id="3.90.470.20">
    <property type="entry name" value="4'-phosphopantetheinyl transferase domain"/>
    <property type="match status" value="1"/>
</dbReference>
<feature type="domain" description="4'-phosphopantetheinyl transferase" evidence="2">
    <location>
        <begin position="84"/>
        <end position="177"/>
    </location>
</feature>
<reference evidence="3 4" key="1">
    <citation type="submission" date="2016-06" db="EMBL/GenBank/DDBJ databases">
        <title>Complete genome sequences of Bordetella bronchialis and Bordetella flabilis.</title>
        <authorList>
            <person name="LiPuma J.J."/>
            <person name="Spilker T."/>
        </authorList>
    </citation>
    <scope>NUCLEOTIDE SEQUENCE [LARGE SCALE GENOMIC DNA]</scope>
    <source>
        <strain evidence="3 4">AU3182</strain>
    </source>
</reference>
<keyword evidence="1" id="KW-0808">Transferase</keyword>
<evidence type="ECO:0000313" key="3">
    <source>
        <dbReference type="EMBL" id="ANN66596.1"/>
    </source>
</evidence>
<gene>
    <name evidence="3" type="ORF">BAU06_10110</name>
</gene>
<accession>A0ABM6CRK6</accession>
<protein>
    <recommendedName>
        <fullName evidence="2">4'-phosphopantetheinyl transferase domain-containing protein</fullName>
    </recommendedName>
</protein>
<dbReference type="Proteomes" id="UP000091897">
    <property type="component" value="Chromosome"/>
</dbReference>
<evidence type="ECO:0000259" key="2">
    <source>
        <dbReference type="Pfam" id="PF01648"/>
    </source>
</evidence>
<proteinExistence type="predicted"/>
<dbReference type="SUPFAM" id="SSF56214">
    <property type="entry name" value="4'-phosphopantetheinyl transferase"/>
    <property type="match status" value="1"/>
</dbReference>
<evidence type="ECO:0000256" key="1">
    <source>
        <dbReference type="ARBA" id="ARBA00022679"/>
    </source>
</evidence>
<dbReference type="InterPro" id="IPR037143">
    <property type="entry name" value="4-PPantetheinyl_Trfase_dom_sf"/>
</dbReference>
<organism evidence="3 4">
    <name type="scientific">Bordetella bronchialis</name>
    <dbReference type="NCBI Taxonomy" id="463025"/>
    <lineage>
        <taxon>Bacteria</taxon>
        <taxon>Pseudomonadati</taxon>
        <taxon>Pseudomonadota</taxon>
        <taxon>Betaproteobacteria</taxon>
        <taxon>Burkholderiales</taxon>
        <taxon>Alcaligenaceae</taxon>
        <taxon>Bordetella</taxon>
    </lineage>
</organism>
<dbReference type="RefSeq" id="WP_066348113.1">
    <property type="nucleotide sequence ID" value="NZ_CBCSFJ010000036.1"/>
</dbReference>
<evidence type="ECO:0000313" key="4">
    <source>
        <dbReference type="Proteomes" id="UP000091897"/>
    </source>
</evidence>
<name>A0ABM6CRK6_9BORD</name>
<dbReference type="EMBL" id="CP016170">
    <property type="protein sequence ID" value="ANN66596.1"/>
    <property type="molecule type" value="Genomic_DNA"/>
</dbReference>